<dbReference type="SUPFAM" id="SSF82714">
    <property type="entry name" value="Multidrug efflux transporter AcrB TolC docking domain, DN and DC subdomains"/>
    <property type="match status" value="2"/>
</dbReference>
<proteinExistence type="predicted"/>
<keyword evidence="2" id="KW-1133">Transmembrane helix</keyword>
<dbReference type="Pfam" id="PF00873">
    <property type="entry name" value="ACR_tran"/>
    <property type="match status" value="1"/>
</dbReference>
<feature type="transmembrane region" description="Helical" evidence="2">
    <location>
        <begin position="904"/>
        <end position="930"/>
    </location>
</feature>
<dbReference type="Gene3D" id="3.30.70.1320">
    <property type="entry name" value="Multidrug efflux transporter AcrB pore domain like"/>
    <property type="match status" value="1"/>
</dbReference>
<dbReference type="InterPro" id="IPR027463">
    <property type="entry name" value="AcrB_DN_DC_subdom"/>
</dbReference>
<feature type="transmembrane region" description="Helical" evidence="2">
    <location>
        <begin position="332"/>
        <end position="352"/>
    </location>
</feature>
<dbReference type="EMBL" id="CP139859">
    <property type="protein sequence ID" value="WQC02699.1"/>
    <property type="molecule type" value="Genomic_DNA"/>
</dbReference>
<dbReference type="Gene3D" id="1.20.1640.10">
    <property type="entry name" value="Multidrug efflux transporter AcrB transmembrane domain"/>
    <property type="match status" value="2"/>
</dbReference>
<dbReference type="Gene3D" id="3.30.70.1440">
    <property type="entry name" value="Multidrug efflux transporter AcrB pore domain"/>
    <property type="match status" value="1"/>
</dbReference>
<dbReference type="PANTHER" id="PTHR32063">
    <property type="match status" value="1"/>
</dbReference>
<name>A0ABZ0VZY5_9HYPH</name>
<dbReference type="Gene3D" id="3.30.70.1430">
    <property type="entry name" value="Multidrug efflux transporter AcrB pore domain"/>
    <property type="match status" value="2"/>
</dbReference>
<feature type="transmembrane region" description="Helical" evidence="2">
    <location>
        <begin position="12"/>
        <end position="31"/>
    </location>
</feature>
<evidence type="ECO:0000313" key="4">
    <source>
        <dbReference type="Proteomes" id="UP001322481"/>
    </source>
</evidence>
<dbReference type="PANTHER" id="PTHR32063:SF77">
    <property type="entry name" value="ACR FAMILY TRANSPORT PROTEIN"/>
    <property type="match status" value="1"/>
</dbReference>
<geneLocation type="plasmid" evidence="3 4">
    <name>pMhuNZP2235a</name>
</geneLocation>
<keyword evidence="3" id="KW-0614">Plasmid</keyword>
<keyword evidence="2" id="KW-0472">Membrane</keyword>
<accession>A0ABZ0VZY5</accession>
<evidence type="ECO:0000256" key="2">
    <source>
        <dbReference type="SAM" id="Phobius"/>
    </source>
</evidence>
<feature type="transmembrane region" description="Helical" evidence="2">
    <location>
        <begin position="878"/>
        <end position="898"/>
    </location>
</feature>
<feature type="transmembrane region" description="Helical" evidence="2">
    <location>
        <begin position="848"/>
        <end position="871"/>
    </location>
</feature>
<organism evidence="3 4">
    <name type="scientific">Mesorhizobium huakuii</name>
    <dbReference type="NCBI Taxonomy" id="28104"/>
    <lineage>
        <taxon>Bacteria</taxon>
        <taxon>Pseudomonadati</taxon>
        <taxon>Pseudomonadota</taxon>
        <taxon>Alphaproteobacteria</taxon>
        <taxon>Hyphomicrobiales</taxon>
        <taxon>Phyllobacteriaceae</taxon>
        <taxon>Mesorhizobium</taxon>
    </lineage>
</organism>
<keyword evidence="2" id="KW-0812">Transmembrane</keyword>
<feature type="transmembrane region" description="Helical" evidence="2">
    <location>
        <begin position="431"/>
        <end position="453"/>
    </location>
</feature>
<feature type="transmembrane region" description="Helical" evidence="2">
    <location>
        <begin position="519"/>
        <end position="537"/>
    </location>
</feature>
<dbReference type="Gene3D" id="3.30.2090.10">
    <property type="entry name" value="Multidrug efflux transporter AcrB TolC docking domain, DN and DC subdomains"/>
    <property type="match status" value="2"/>
</dbReference>
<reference evidence="3 4" key="1">
    <citation type="submission" date="2023-11" db="EMBL/GenBank/DDBJ databases">
        <authorList>
            <person name="Panchal A.K."/>
            <person name="Meaney J.S."/>
            <person name="Karas B.J."/>
            <person name="diCenzo G.C."/>
        </authorList>
    </citation>
    <scope>NUCLEOTIDE SEQUENCE [LARGE SCALE GENOMIC DNA]</scope>
    <source>
        <strain evidence="3 4">NZP2235</strain>
        <plasmid evidence="3 4">pMhuNZP2235a</plasmid>
    </source>
</reference>
<feature type="transmembrane region" description="Helical" evidence="2">
    <location>
        <begin position="359"/>
        <end position="379"/>
    </location>
</feature>
<gene>
    <name evidence="3" type="ORF">U0R22_006953</name>
</gene>
<feature type="transmembrane region" description="Helical" evidence="2">
    <location>
        <begin position="385"/>
        <end position="404"/>
    </location>
</feature>
<dbReference type="PRINTS" id="PR00702">
    <property type="entry name" value="ACRIFLAVINRP"/>
</dbReference>
<evidence type="ECO:0000256" key="1">
    <source>
        <dbReference type="SAM" id="MobiDB-lite"/>
    </source>
</evidence>
<feature type="transmembrane region" description="Helical" evidence="2">
    <location>
        <begin position="459"/>
        <end position="481"/>
    </location>
</feature>
<feature type="region of interest" description="Disordered" evidence="1">
    <location>
        <begin position="1030"/>
        <end position="1049"/>
    </location>
</feature>
<feature type="transmembrane region" description="Helical" evidence="2">
    <location>
        <begin position="982"/>
        <end position="1008"/>
    </location>
</feature>
<evidence type="ECO:0000313" key="3">
    <source>
        <dbReference type="EMBL" id="WQC02699.1"/>
    </source>
</evidence>
<dbReference type="InterPro" id="IPR001036">
    <property type="entry name" value="Acrflvin-R"/>
</dbReference>
<sequence length="1049" mass="109395">MNAISSWSIRNPVPTIVLFLSLTIAGLYGFMQLRTNNMPDIDLPTVTVTVSQPGAAPSEMEVQVARVVENAVATLEGVDDVSTSISEGSSVTTVEFTLGIDPETAANDVRNAVSEVQSSLPAAAQSPVVAKMSATGNSVLTYVVEAPSMSPDALSWYVDNDVAKALLGVDGVSKITRSGGVDRVIRVELDPDRLASLGISAGDVSQTLASNNVNLPGGRTSVGGQEQSVRTLASAGTVEALADTRIALSGAGGVKLSDLGRVVDSWEKPRQAAYLDGRQVVAFNVYRSVGSSEIDVVKAARAAIAGIGAKTDTAKFTEVTSSSSFVQESYDAAFEALWLGALLAIGVVWLFLRDIRATLVSAVAMPLSLTPTFAVMAAFDISLNNITLLALSLVVGILVDDAIVEIENIVRHMRQTGASAYQAAIEAADEIGLAVVATTATIVAVFLPVAFMPGIPGKFFFSFAVAVCVSVMFSLLVARMLTPLMGAYLVRAGGHSEDDLPGWVPTYLWLLRKALDHRWITLVAGIAFFAGSIGLATKLPTEFMAATDRGRSMISVELQPGSTIEQTTAVVQDITKRLKDEPAVDSIFATIGTAAASGGGPNRGSTSAEVRTANVTVNLKPRGERSVSQQQFEAEAFPKLNDIPGARIQFGADGFAGAKVAITLVGDDGEALQKASDALIDDMKSVPGLINPKSTAATTKPELIVRPDSARAAELGVTPTEIAATVKIATIGDTDTSLAKFNLGDRQVAIVVTLPDGAIDDPAKLAVLPLIGSKGTVPLGAVADIGFNAGPNSITRVGRSRSATVEADLSGLTLGQATEAIHALPAMRNLPAGVQELARGDAQRMQELFSGFATAIAAGILLMYLTLVLLFRGFVQPVTILVALPLSIGGALGFMLVTGKALGISPLIGILMLMGIAAKNSILLVEYALVAQKERGMGRFDALLDAARKRARPIVMTSIAMGAGMLPIALGIGADAETRAPMAIAVIGGLISSTVLSLVYVPVVYTFMDDVQRFLGRHLARLLVKRSDLDSPTASATPAKDQPGHVYPL</sequence>
<dbReference type="SUPFAM" id="SSF82693">
    <property type="entry name" value="Multidrug efflux transporter AcrB pore domain, PN1, PN2, PC1 and PC2 subdomains"/>
    <property type="match status" value="3"/>
</dbReference>
<dbReference type="SUPFAM" id="SSF82866">
    <property type="entry name" value="Multidrug efflux transporter AcrB transmembrane domain"/>
    <property type="match status" value="2"/>
</dbReference>
<protein>
    <submittedName>
        <fullName evidence="3">Efflux RND transporter permease subunit</fullName>
    </submittedName>
</protein>
<feature type="transmembrane region" description="Helical" evidence="2">
    <location>
        <begin position="951"/>
        <end position="970"/>
    </location>
</feature>
<keyword evidence="4" id="KW-1185">Reference proteome</keyword>
<dbReference type="Proteomes" id="UP001322481">
    <property type="component" value="Plasmid pMhuNZP2235a"/>
</dbReference>
<dbReference type="RefSeq" id="WP_322419465.1">
    <property type="nucleotide sequence ID" value="NZ_CP139859.1"/>
</dbReference>